<dbReference type="PANTHER" id="PTHR32552">
    <property type="entry name" value="FERRICHROME IRON RECEPTOR-RELATED"/>
    <property type="match status" value="1"/>
</dbReference>
<dbReference type="InterPro" id="IPR039426">
    <property type="entry name" value="TonB-dep_rcpt-like"/>
</dbReference>
<dbReference type="PANTHER" id="PTHR32552:SF89">
    <property type="entry name" value="CATECHOLATE SIDEROPHORE RECEPTOR FIU"/>
    <property type="match status" value="1"/>
</dbReference>
<evidence type="ECO:0000256" key="9">
    <source>
        <dbReference type="ARBA" id="ARBA00023077"/>
    </source>
</evidence>
<evidence type="ECO:0000259" key="16">
    <source>
        <dbReference type="Pfam" id="PF07715"/>
    </source>
</evidence>
<dbReference type="PATRIC" id="fig|1280951.3.peg.3407"/>
<protein>
    <submittedName>
        <fullName evidence="17">TonB-dependent receptor</fullName>
    </submittedName>
</protein>
<evidence type="ECO:0000256" key="1">
    <source>
        <dbReference type="ARBA" id="ARBA00004571"/>
    </source>
</evidence>
<dbReference type="InterPro" id="IPR018247">
    <property type="entry name" value="EF_Hand_1_Ca_BS"/>
</dbReference>
<evidence type="ECO:0000259" key="15">
    <source>
        <dbReference type="Pfam" id="PF00593"/>
    </source>
</evidence>
<accession>A0A059F830</accession>
<evidence type="ECO:0000256" key="13">
    <source>
        <dbReference type="RuleBase" id="RU003357"/>
    </source>
</evidence>
<dbReference type="InterPro" id="IPR036942">
    <property type="entry name" value="Beta-barrel_TonB_sf"/>
</dbReference>
<evidence type="ECO:0000256" key="6">
    <source>
        <dbReference type="ARBA" id="ARBA00022729"/>
    </source>
</evidence>
<keyword evidence="18" id="KW-1185">Reference proteome</keyword>
<dbReference type="RefSeq" id="WP_011647348.1">
    <property type="nucleotide sequence ID" value="NZ_ARYI01000022.1"/>
</dbReference>
<evidence type="ECO:0000256" key="7">
    <source>
        <dbReference type="ARBA" id="ARBA00023004"/>
    </source>
</evidence>
<comment type="subcellular location">
    <subcellularLocation>
        <location evidence="1 12">Cell outer membrane</location>
        <topology evidence="1 12">Multi-pass membrane protein</topology>
    </subcellularLocation>
</comment>
<evidence type="ECO:0000256" key="14">
    <source>
        <dbReference type="SAM" id="SignalP"/>
    </source>
</evidence>
<comment type="similarity">
    <text evidence="12 13">Belongs to the TonB-dependent receptor family.</text>
</comment>
<keyword evidence="6 14" id="KW-0732">Signal</keyword>
<keyword evidence="2 12" id="KW-0813">Transport</keyword>
<dbReference type="InterPro" id="IPR012910">
    <property type="entry name" value="Plug_dom"/>
</dbReference>
<reference evidence="17 18" key="1">
    <citation type="submission" date="2013-04" db="EMBL/GenBank/DDBJ databases">
        <title>Hyphomonas hirschiana VP5 Genome Sequencing.</title>
        <authorList>
            <person name="Lai Q."/>
            <person name="Shao Z."/>
        </authorList>
    </citation>
    <scope>NUCLEOTIDE SEQUENCE [LARGE SCALE GENOMIC DNA]</scope>
    <source>
        <strain evidence="17 18">VP5</strain>
    </source>
</reference>
<dbReference type="Proteomes" id="UP000025061">
    <property type="component" value="Unassembled WGS sequence"/>
</dbReference>
<feature type="chain" id="PRO_5001572063" evidence="14">
    <location>
        <begin position="30"/>
        <end position="795"/>
    </location>
</feature>
<dbReference type="InterPro" id="IPR000531">
    <property type="entry name" value="Beta-barrel_TonB"/>
</dbReference>
<evidence type="ECO:0000256" key="3">
    <source>
        <dbReference type="ARBA" id="ARBA00022452"/>
    </source>
</evidence>
<keyword evidence="17" id="KW-0675">Receptor</keyword>
<dbReference type="EMBL" id="ARYI01000022">
    <property type="protein sequence ID" value="KCZ86749.1"/>
    <property type="molecule type" value="Genomic_DNA"/>
</dbReference>
<dbReference type="Pfam" id="PF00593">
    <property type="entry name" value="TonB_dep_Rec_b-barrel"/>
    <property type="match status" value="1"/>
</dbReference>
<dbReference type="InterPro" id="IPR037066">
    <property type="entry name" value="Plug_dom_sf"/>
</dbReference>
<keyword evidence="9 13" id="KW-0798">TonB box</keyword>
<keyword evidence="11 12" id="KW-0998">Cell outer membrane</keyword>
<dbReference type="Gene3D" id="2.170.130.10">
    <property type="entry name" value="TonB-dependent receptor, plug domain"/>
    <property type="match status" value="1"/>
</dbReference>
<dbReference type="AlphaFoldDB" id="A0A059F830"/>
<dbReference type="OrthoDB" id="7229372at2"/>
<dbReference type="PROSITE" id="PS52016">
    <property type="entry name" value="TONB_DEPENDENT_REC_3"/>
    <property type="match status" value="1"/>
</dbReference>
<keyword evidence="3 12" id="KW-1134">Transmembrane beta strand</keyword>
<dbReference type="GO" id="GO:0015344">
    <property type="term" value="F:siderophore uptake transmembrane transporter activity"/>
    <property type="evidence" value="ECO:0007669"/>
    <property type="project" value="TreeGrafter"/>
</dbReference>
<evidence type="ECO:0000256" key="10">
    <source>
        <dbReference type="ARBA" id="ARBA00023136"/>
    </source>
</evidence>
<comment type="caution">
    <text evidence="17">The sequence shown here is derived from an EMBL/GenBank/DDBJ whole genome shotgun (WGS) entry which is preliminary data.</text>
</comment>
<dbReference type="Gene3D" id="2.40.170.20">
    <property type="entry name" value="TonB-dependent receptor, beta-barrel domain"/>
    <property type="match status" value="1"/>
</dbReference>
<feature type="domain" description="TonB-dependent receptor-like beta-barrel" evidence="15">
    <location>
        <begin position="324"/>
        <end position="759"/>
    </location>
</feature>
<evidence type="ECO:0000313" key="17">
    <source>
        <dbReference type="EMBL" id="KCZ86749.1"/>
    </source>
</evidence>
<feature type="signal peptide" evidence="14">
    <location>
        <begin position="1"/>
        <end position="29"/>
    </location>
</feature>
<evidence type="ECO:0000256" key="2">
    <source>
        <dbReference type="ARBA" id="ARBA00022448"/>
    </source>
</evidence>
<dbReference type="GO" id="GO:0009279">
    <property type="term" value="C:cell outer membrane"/>
    <property type="evidence" value="ECO:0007669"/>
    <property type="project" value="UniProtKB-SubCell"/>
</dbReference>
<dbReference type="PROSITE" id="PS00018">
    <property type="entry name" value="EF_HAND_1"/>
    <property type="match status" value="1"/>
</dbReference>
<keyword evidence="4" id="KW-0410">Iron transport</keyword>
<evidence type="ECO:0000256" key="12">
    <source>
        <dbReference type="PROSITE-ProRule" id="PRU01360"/>
    </source>
</evidence>
<evidence type="ECO:0000256" key="4">
    <source>
        <dbReference type="ARBA" id="ARBA00022496"/>
    </source>
</evidence>
<sequence length="795" mass="86732">MHQTNRSYLKSGISSLVLISFASMLPAIAQTADAPATDEDAVMEAVVVEGRRISQTDLAIGLGEATNTVAVTREELLSAPGGISGLKMLETLPGFNVQTDGALGLYEFGNSVTVRAFNLQQIGFVLDGVPMGRSDAFGGSPIFRYVDNENLGSVVASPGAGDVSLPSYASLGPIVSYNTILPSEEMGGMAAITIGDDNLQRTFLKLETGRIGGFSAYFSRSKTDSDLWRGAGTIDREHLEGKLRYDFQNDAYLQAGYVSNNFFDYDSPSMSRTLYNTAGRDYGYEGSVSDSCIAPVGNVYDFNGDGVIDDSDFEPVFTSSTCLSYYEDRINIRDDVLYSLKGGLPITENLSVEATAYYEDKDGYGVSPDGYDFSRGVFLRQEALGLPVVHPRGVQYGLSGVGGIRKGITGGLTWDVANHTLQIGGWIEDEEYNRTQLRLNKTGGSADGDIIADEVVYFRRAYQSIRETTQIYVKDTVRLLDDRLAVELGLKMLSIDYSLDGFRDFADYEAFGPQFIEADYESDPLPMIGAVYDLTGTDQIFASYSQNYALPRGADDIFSTATPFDAPAPDAEESQNYEVGIRTNRPTFNGAVSVFYTQFDNRLVTGNVTDPATLQPEPFYINAGGTTAYGFELSGVWQPEFFNNQLYADANLTYNHAELDDGFGLNTDGSQTNPGGSLLADSPEWLFTGGVTWEPTEWLVANVSTKYTGERYADFAEGAYQTDNVMESYFLWSGYVDLGGPNNFGLPENVSLRFNVDNIFDEDTLAFTFTTTGTGAAAYRPLNPRTAQVTLTARF</sequence>
<dbReference type="SUPFAM" id="SSF56935">
    <property type="entry name" value="Porins"/>
    <property type="match status" value="1"/>
</dbReference>
<keyword evidence="7" id="KW-0408">Iron</keyword>
<evidence type="ECO:0000256" key="8">
    <source>
        <dbReference type="ARBA" id="ARBA00023065"/>
    </source>
</evidence>
<organism evidence="17 18">
    <name type="scientific">Hyphomonas hirschiana VP5</name>
    <dbReference type="NCBI Taxonomy" id="1280951"/>
    <lineage>
        <taxon>Bacteria</taxon>
        <taxon>Pseudomonadati</taxon>
        <taxon>Pseudomonadota</taxon>
        <taxon>Alphaproteobacteria</taxon>
        <taxon>Hyphomonadales</taxon>
        <taxon>Hyphomonadaceae</taxon>
        <taxon>Hyphomonas</taxon>
    </lineage>
</organism>
<name>A0A059F830_9PROT</name>
<keyword evidence="10 12" id="KW-0472">Membrane</keyword>
<evidence type="ECO:0000313" key="18">
    <source>
        <dbReference type="Proteomes" id="UP000025061"/>
    </source>
</evidence>
<gene>
    <name evidence="17" type="ORF">HHI_16901</name>
</gene>
<dbReference type="Pfam" id="PF07715">
    <property type="entry name" value="Plug"/>
    <property type="match status" value="1"/>
</dbReference>
<proteinExistence type="inferred from homology"/>
<keyword evidence="5 12" id="KW-0812">Transmembrane</keyword>
<keyword evidence="8" id="KW-0406">Ion transport</keyword>
<feature type="domain" description="TonB-dependent receptor plug" evidence="16">
    <location>
        <begin position="65"/>
        <end position="163"/>
    </location>
</feature>
<evidence type="ECO:0000256" key="5">
    <source>
        <dbReference type="ARBA" id="ARBA00022692"/>
    </source>
</evidence>
<evidence type="ECO:0000256" key="11">
    <source>
        <dbReference type="ARBA" id="ARBA00023237"/>
    </source>
</evidence>